<dbReference type="Pfam" id="PF13763">
    <property type="entry name" value="DUF4167"/>
    <property type="match status" value="1"/>
</dbReference>
<name>A0A937HFK4_9PROT</name>
<protein>
    <submittedName>
        <fullName evidence="3">DUF4167 domain-containing protein</fullName>
    </submittedName>
</protein>
<proteinExistence type="predicted"/>
<feature type="region of interest" description="Disordered" evidence="1">
    <location>
        <begin position="1"/>
        <end position="32"/>
    </location>
</feature>
<dbReference type="Proteomes" id="UP000785783">
    <property type="component" value="Unassembled WGS sequence"/>
</dbReference>
<feature type="region of interest" description="Disordered" evidence="1">
    <location>
        <begin position="77"/>
        <end position="108"/>
    </location>
</feature>
<dbReference type="InterPro" id="IPR025430">
    <property type="entry name" value="DUF4167"/>
</dbReference>
<evidence type="ECO:0000259" key="2">
    <source>
        <dbReference type="Pfam" id="PF13763"/>
    </source>
</evidence>
<organism evidence="3 4">
    <name type="scientific">PS1 clade bacterium</name>
    <dbReference type="NCBI Taxonomy" id="2175152"/>
    <lineage>
        <taxon>Bacteria</taxon>
        <taxon>Pseudomonadati</taxon>
        <taxon>Pseudomonadota</taxon>
        <taxon>Alphaproteobacteria</taxon>
        <taxon>PS1 clade</taxon>
    </lineage>
</organism>
<gene>
    <name evidence="3" type="ORF">ISQ19_04205</name>
</gene>
<comment type="caution">
    <text evidence="3">The sequence shown here is derived from an EMBL/GenBank/DDBJ whole genome shotgun (WGS) entry which is preliminary data.</text>
</comment>
<feature type="non-terminal residue" evidence="3">
    <location>
        <position position="108"/>
    </location>
</feature>
<feature type="compositionally biased region" description="Polar residues" evidence="1">
    <location>
        <begin position="77"/>
        <end position="90"/>
    </location>
</feature>
<dbReference type="AlphaFoldDB" id="A0A937HFK4"/>
<evidence type="ECO:0000313" key="4">
    <source>
        <dbReference type="Proteomes" id="UP000785783"/>
    </source>
</evidence>
<evidence type="ECO:0000256" key="1">
    <source>
        <dbReference type="SAM" id="MobiDB-lite"/>
    </source>
</evidence>
<feature type="domain" description="DUF4167" evidence="2">
    <location>
        <begin position="5"/>
        <end position="75"/>
    </location>
</feature>
<sequence>MKRSRGRGRRQQNPVNRSYDSNGPEVRVRGTASQVYEKYQTLARDAMSAGDRVMAENYQQHAEHYFRILQSFQQQQVKSDDAAQSENGVSENGAADEALVDDNGMTNG</sequence>
<reference evidence="3" key="1">
    <citation type="submission" date="2020-10" db="EMBL/GenBank/DDBJ databases">
        <title>Microbiome of the Black Sea water column analyzed by genome centric metagenomics.</title>
        <authorList>
            <person name="Cabello-Yeves P.J."/>
            <person name="Callieri C."/>
            <person name="Picazo A."/>
            <person name="Mehrshad M."/>
            <person name="Haro-Moreno J.M."/>
            <person name="Roda-Garcia J."/>
            <person name="Dzembekova N."/>
            <person name="Slabakova V."/>
            <person name="Slabakova N."/>
            <person name="Moncheva S."/>
            <person name="Rodriguez-Valera F."/>
        </authorList>
    </citation>
    <scope>NUCLEOTIDE SEQUENCE</scope>
    <source>
        <strain evidence="3">BS307-5m-G5</strain>
    </source>
</reference>
<evidence type="ECO:0000313" key="3">
    <source>
        <dbReference type="EMBL" id="MBL6761881.1"/>
    </source>
</evidence>
<accession>A0A937HFK4</accession>
<feature type="compositionally biased region" description="Basic residues" evidence="1">
    <location>
        <begin position="1"/>
        <end position="10"/>
    </location>
</feature>
<feature type="compositionally biased region" description="Polar residues" evidence="1">
    <location>
        <begin position="11"/>
        <end position="21"/>
    </location>
</feature>
<dbReference type="EMBL" id="JADHOK010000045">
    <property type="protein sequence ID" value="MBL6761881.1"/>
    <property type="molecule type" value="Genomic_DNA"/>
</dbReference>